<sequence>MDVDTPSESTAPQPIADLDDEQSNWEIEKAEMQRKEFNINQEMADMRERVEDLSRSNGRMLDELSRHGAEVRGHLERQRILEAARNELTDKNLELEATVARLKIEKEERDAAVVNATKLAQTSQVETYALKDQVQRLTIEQANFKHTKEALEREVQSIQFERQKYITERDLHAESKRWLMQEVAERDNKVSNLRLELSNREVQATNEHLQFTREINLLNSKVDNLNEQLDMLKFKNDELVKRNENNAELMYTVERQSRTQDPNWTEQADEQLFQNIVQLQRRNVELESDIENAKTSAAQAAINAQSEEMAQLRADLSVTKKSEAELKTRVEQTKAAFDSLKERIEYFKELVHDTVSAGEARAARLRAEEAIAAKIVADATVERLRKQAEEYKADTIRREQELEQRIQNTEANISSVTETNIKLNAMLDAQKSNTASMEQEYKSALKEKETALEELRKITMADAEKDRKLVDISRQALDAADQAGNLRVRVRALEDELQSARTEVACLRMTADGQRSILETEEKVRMSVMEMANFLSRVEAEKLTHANTQADVLRLERDSLKASTTRLSDQLTHAKNDSKLVQQRLEKELEVARSRLAEKEQQLSRDEMELIDLRSKLASLINQSSSDPSGMTPDRLKREYMQLKTRTQFLESELDDAKRKLLEAETTQKRMDEEHAISATHSNVLEENLKQTEKLGTMERERLMAHSKCFEDRAQQLTDTLAQTQVELNELRSKYDEQTFRFDNESAELRRQLQVASLNLDTVKRDLEVANNSVLSMQSEATRNAAVLEQHHSIVRQFEDRISEMESDRLRIQAELSNKALALVAETTAKNEADQLREHVERLLKKKTEELTALEEDSRQKQAEYDEKLIQLSVQYESLSSNFTQQNFSIDVADGSAEPHSNMISNLQSLLQVVRQSKDDALTRALNAEVEMRRLRAETAEFERGRNELLQKIRDLETEKIATSASLVDRANLIEQVQSLTAVHNINAQLTEEKTKLQAQLAQIQKEKADLDKQKSLLAAKIDEQNLKIESSDREANQRKREIEQLKQRAQPNARAAALQTQFDQLKTQLAAARQEAHTASEHAKTLEALKNAAEEKQKDITNKLTQTRNLAIKFRDENNELKKLTEGTTGDNDPCAARLAIQSRAHTEEVAKLNNQIETLKKDLENLNMKALRVSVLEKTLKKTTDQMNELKQQNEKLSESNRQLTQQQSVSATDVESKTATTSTQRPTPPIRQTPTKVSAPVPSVPKQPTEPDQSSSQIAAPRRFSFGRQVESSNIVPPAPAPSNATQPNISPTKRPVPPSIPNEPMDIIPPVPSDNIPDPTPPTNTFGSSLPVPLTFQSSARVPAQSLFSSSSTTTVQPQKNVLPSIDSAPSTPGSSLVTTTSSLVPGQNLFGNTGAPSITTSSLNPTLPEESVAEGAAGQSSLVSGSIDQQKTLEMDNSANDGESRDSSNAGGVSSSDVRRKRTATEFQLNEAKRQRDSPNEAVTSTETRQPINVAEIPELDDDEVVLGMEHDISDEDPNDNTLQERRQDIIDLENDEEVLEDEMEGDEDDDDSLGNDEEYEDETGAPEEDEDDDIVVLSDDDAPENDDDAESLNDVDDDDIEEIQIVQVGQNDDMEEVLGGEDSQPSLDDQDREAASAVEEAEDEGRDPLGLIDEPSAPADPTGASGVGSSGRMGQEAQRVRLPTGLREAEREDQCSSSNETNEERPIVRNIGRGQMRGAKPTRGVYTPGRGNRGGRGGAA</sequence>
<feature type="coiled-coil region" evidence="1">
    <location>
        <begin position="483"/>
        <end position="510"/>
    </location>
</feature>
<feature type="compositionally biased region" description="Polar residues" evidence="2">
    <location>
        <begin position="1202"/>
        <end position="1222"/>
    </location>
</feature>
<dbReference type="HOGENOM" id="CLU_002734_0_0_1"/>
<dbReference type="eggNOG" id="ENOG502SNBF">
    <property type="taxonomic scope" value="Eukaryota"/>
</dbReference>
<evidence type="ECO:0000256" key="1">
    <source>
        <dbReference type="SAM" id="Coils"/>
    </source>
</evidence>
<feature type="coiled-coil region" evidence="1">
    <location>
        <begin position="987"/>
        <end position="1111"/>
    </location>
</feature>
<feature type="coiled-coil region" evidence="1">
    <location>
        <begin position="134"/>
        <end position="168"/>
    </location>
</feature>
<feature type="coiled-coil region" evidence="1">
    <location>
        <begin position="269"/>
        <end position="343"/>
    </location>
</feature>
<evidence type="ECO:0000313" key="4">
    <source>
        <dbReference type="Proteomes" id="UP000008068"/>
    </source>
</evidence>
<feature type="coiled-coil region" evidence="1">
    <location>
        <begin position="208"/>
        <end position="242"/>
    </location>
</feature>
<feature type="coiled-coil region" evidence="1">
    <location>
        <begin position="714"/>
        <end position="871"/>
    </location>
</feature>
<feature type="coiled-coil region" evidence="1">
    <location>
        <begin position="582"/>
        <end position="674"/>
    </location>
</feature>
<keyword evidence="1" id="KW-0175">Coiled coil</keyword>
<evidence type="ECO:0000256" key="2">
    <source>
        <dbReference type="SAM" id="MobiDB-lite"/>
    </source>
</evidence>
<dbReference type="InParanoid" id="G0PJ35"/>
<gene>
    <name evidence="3" type="ORF">CAEBREN_02315</name>
</gene>
<dbReference type="FunCoup" id="G0PJ35">
    <property type="interactions" value="2857"/>
</dbReference>
<feature type="compositionally biased region" description="Polar residues" evidence="2">
    <location>
        <begin position="1486"/>
        <end position="1496"/>
    </location>
</feature>
<feature type="compositionally biased region" description="Polar residues" evidence="2">
    <location>
        <begin position="1"/>
        <end position="12"/>
    </location>
</feature>
<dbReference type="OrthoDB" id="5849780at2759"/>
<dbReference type="EMBL" id="GL380636">
    <property type="protein sequence ID" value="EGT58715.1"/>
    <property type="molecule type" value="Genomic_DNA"/>
</dbReference>
<feature type="compositionally biased region" description="Gly residues" evidence="2">
    <location>
        <begin position="1737"/>
        <end position="1746"/>
    </location>
</feature>
<dbReference type="OMA" id="ANVSMKK"/>
<dbReference type="GO" id="GO:0005643">
    <property type="term" value="C:nuclear pore"/>
    <property type="evidence" value="ECO:0007669"/>
    <property type="project" value="TreeGrafter"/>
</dbReference>
<feature type="compositionally biased region" description="Low complexity" evidence="2">
    <location>
        <begin position="1375"/>
        <end position="1391"/>
    </location>
</feature>
<feature type="region of interest" description="Disordered" evidence="2">
    <location>
        <begin position="1"/>
        <end position="22"/>
    </location>
</feature>
<feature type="region of interest" description="Disordered" evidence="2">
    <location>
        <begin position="1193"/>
        <end position="1261"/>
    </location>
</feature>
<proteinExistence type="predicted"/>
<feature type="compositionally biased region" description="Polar residues" evidence="2">
    <location>
        <begin position="1286"/>
        <end position="1295"/>
    </location>
</feature>
<dbReference type="Proteomes" id="UP000008068">
    <property type="component" value="Unassembled WGS sequence"/>
</dbReference>
<reference evidence="4" key="1">
    <citation type="submission" date="2011-07" db="EMBL/GenBank/DDBJ databases">
        <authorList>
            <consortium name="Caenorhabditis brenneri Sequencing and Analysis Consortium"/>
            <person name="Wilson R.K."/>
        </authorList>
    </citation>
    <scope>NUCLEOTIDE SEQUENCE [LARGE SCALE GENOMIC DNA]</scope>
    <source>
        <strain evidence="4">PB2801</strain>
    </source>
</reference>
<feature type="compositionally biased region" description="Polar residues" evidence="2">
    <location>
        <begin position="1423"/>
        <end position="1461"/>
    </location>
</feature>
<dbReference type="GO" id="GO:0017056">
    <property type="term" value="F:structural constituent of nuclear pore"/>
    <property type="evidence" value="ECO:0007669"/>
    <property type="project" value="TreeGrafter"/>
</dbReference>
<dbReference type="STRING" id="135651.G0PJ35"/>
<feature type="compositionally biased region" description="Acidic residues" evidence="2">
    <location>
        <begin position="1536"/>
        <end position="1608"/>
    </location>
</feature>
<organism evidence="4">
    <name type="scientific">Caenorhabditis brenneri</name>
    <name type="common">Nematode worm</name>
    <dbReference type="NCBI Taxonomy" id="135651"/>
    <lineage>
        <taxon>Eukaryota</taxon>
        <taxon>Metazoa</taxon>
        <taxon>Ecdysozoa</taxon>
        <taxon>Nematoda</taxon>
        <taxon>Chromadorea</taxon>
        <taxon>Rhabditida</taxon>
        <taxon>Rhabditina</taxon>
        <taxon>Rhabditomorpha</taxon>
        <taxon>Rhabditoidea</taxon>
        <taxon>Rhabditidae</taxon>
        <taxon>Peloderinae</taxon>
        <taxon>Caenorhabditis</taxon>
    </lineage>
</organism>
<dbReference type="GO" id="GO:0006406">
    <property type="term" value="P:mRNA export from nucleus"/>
    <property type="evidence" value="ECO:0007669"/>
    <property type="project" value="TreeGrafter"/>
</dbReference>
<dbReference type="PANTHER" id="PTHR18898:SF2">
    <property type="entry name" value="NUCLEOPROTEIN TPR"/>
    <property type="match status" value="1"/>
</dbReference>
<dbReference type="PANTHER" id="PTHR18898">
    <property type="entry name" value="NUCLEOPROTEIN TPR-RELATED"/>
    <property type="match status" value="1"/>
</dbReference>
<accession>G0PJ35</accession>
<protein>
    <recommendedName>
        <fullName evidence="5">Nucleoprotein TPR</fullName>
    </recommendedName>
</protein>
<feature type="coiled-coil region" evidence="1">
    <location>
        <begin position="374"/>
        <end position="458"/>
    </location>
</feature>
<feature type="region of interest" description="Disordered" evidence="2">
    <location>
        <begin position="1349"/>
        <end position="1746"/>
    </location>
</feature>
<dbReference type="GO" id="GO:1901673">
    <property type="term" value="P:regulation of mitotic spindle assembly"/>
    <property type="evidence" value="ECO:0007669"/>
    <property type="project" value="TreeGrafter"/>
</dbReference>
<feature type="compositionally biased region" description="Polar residues" evidence="2">
    <location>
        <begin position="1349"/>
        <end position="1366"/>
    </location>
</feature>
<evidence type="ECO:0008006" key="5">
    <source>
        <dbReference type="Google" id="ProtNLM"/>
    </source>
</evidence>
<feature type="compositionally biased region" description="Polar residues" evidence="2">
    <location>
        <begin position="1394"/>
        <end position="1410"/>
    </location>
</feature>
<feature type="compositionally biased region" description="Pro residues" evidence="2">
    <location>
        <begin position="1298"/>
        <end position="1326"/>
    </location>
</feature>
<feature type="coiled-coil region" evidence="1">
    <location>
        <begin position="918"/>
        <end position="959"/>
    </location>
</feature>
<evidence type="ECO:0000313" key="3">
    <source>
        <dbReference type="EMBL" id="EGT58715.1"/>
    </source>
</evidence>
<keyword evidence="4" id="KW-1185">Reference proteome</keyword>
<feature type="region of interest" description="Disordered" evidence="2">
    <location>
        <begin position="1275"/>
        <end position="1336"/>
    </location>
</feature>
<name>G0PJ35_CAEBE</name>